<evidence type="ECO:0000256" key="5">
    <source>
        <dbReference type="ARBA" id="ARBA00047417"/>
    </source>
</evidence>
<sequence length="612" mass="67574">MIWLRAIWTYAILLASVACEQHYFVQDSDHNIDIKPLPRSPTLEPNSSFVLKKGRNGAISSDSEYCSRLAVEHVLQKYDGANAADAAVTVALCLGMKNFFSSGIGGGGYAVFVGGHKAAERPEPLFIDFREQAPALAHKHMFDMKPNASQVGGLAVAIPGELKGLHELYASRGSGKVAWRDLLEPVAELGTTGWPVDELTAATLKMYEPYFLNNSSDWSFLLNRAQTRVKTLGEKLRRPALARVLRELAANGSAAPFYDPDHWIVKSLIGKIRETGGIATEQDFANYFVNVSQPLSKRLRHGWQNLPNNDITVYTSAGSSSGPALLSALQILDHFPNHQGGDFQRDQTFQLIEAMKWMASSRSRLGDFSKCSEIPERVLAVLNSSWTDHAVSKMKPQDGVLRTLANWTEYAPAYELTEPHGTTHFSVVDKFGSAVTITSTVNLLFGSLVHDPATGIILNNEMDDFSQPGRKNAFELAPSAFNFVEPGKRPLSSAAPTVVLDELEMVDLVIGAAGGSRITTSLLQALVRTYWYDMPLLETIAYPRVHHQLIPEHIEAESFHMMGKEAISSLEKMGHKIIETPPKSVVNGIRRVRGEWHAVSDYWRKRGLSATY</sequence>
<dbReference type="AlphaFoldDB" id="A0A1G4K993"/>
<keyword evidence="8" id="KW-0012">Acyltransferase</keyword>
<dbReference type="EC" id="3.4.19.13" evidence="8"/>
<comment type="similarity">
    <text evidence="4">Belongs to the gamma-glutamyltransferase family.</text>
</comment>
<feature type="binding site" evidence="7">
    <location>
        <position position="515"/>
    </location>
    <ligand>
        <name>L-glutamate</name>
        <dbReference type="ChEBI" id="CHEBI:29985"/>
    </ligand>
</feature>
<comment type="catalytic activity">
    <reaction evidence="5 8">
        <text>an N-terminal (5-L-glutamyl)-[peptide] + an alpha-amino acid = 5-L-glutamyl amino acid + an N-terminal L-alpha-aminoacyl-[peptide]</text>
        <dbReference type="Rhea" id="RHEA:23904"/>
        <dbReference type="Rhea" id="RHEA-COMP:9780"/>
        <dbReference type="Rhea" id="RHEA-COMP:9795"/>
        <dbReference type="ChEBI" id="CHEBI:77644"/>
        <dbReference type="ChEBI" id="CHEBI:78597"/>
        <dbReference type="ChEBI" id="CHEBI:78599"/>
        <dbReference type="ChEBI" id="CHEBI:78608"/>
        <dbReference type="EC" id="2.3.2.2"/>
    </reaction>
</comment>
<name>A0A1G4K993_9SACH</name>
<dbReference type="EMBL" id="LT598469">
    <property type="protein sequence ID" value="SCV00662.1"/>
    <property type="molecule type" value="Genomic_DNA"/>
</dbReference>
<comment type="catalytic activity">
    <reaction evidence="2 8">
        <text>glutathione + H2O = L-cysteinylglycine + L-glutamate</text>
        <dbReference type="Rhea" id="RHEA:28807"/>
        <dbReference type="ChEBI" id="CHEBI:15377"/>
        <dbReference type="ChEBI" id="CHEBI:29985"/>
        <dbReference type="ChEBI" id="CHEBI:57925"/>
        <dbReference type="ChEBI" id="CHEBI:61694"/>
        <dbReference type="EC" id="3.4.19.13"/>
    </reaction>
</comment>
<dbReference type="PRINTS" id="PR01210">
    <property type="entry name" value="GGTRANSPTASE"/>
</dbReference>
<evidence type="ECO:0000256" key="1">
    <source>
        <dbReference type="ARBA" id="ARBA00001049"/>
    </source>
</evidence>
<comment type="catalytic activity">
    <reaction evidence="1 8">
        <text>an S-substituted glutathione + H2O = an S-substituted L-cysteinylglycine + L-glutamate</text>
        <dbReference type="Rhea" id="RHEA:59468"/>
        <dbReference type="ChEBI" id="CHEBI:15377"/>
        <dbReference type="ChEBI" id="CHEBI:29985"/>
        <dbReference type="ChEBI" id="CHEBI:90779"/>
        <dbReference type="ChEBI" id="CHEBI:143103"/>
        <dbReference type="EC" id="3.4.19.13"/>
    </reaction>
</comment>
<dbReference type="NCBIfam" id="TIGR00066">
    <property type="entry name" value="g_glut_trans"/>
    <property type="match status" value="1"/>
</dbReference>
<keyword evidence="11" id="KW-1185">Reference proteome</keyword>
<evidence type="ECO:0000313" key="11">
    <source>
        <dbReference type="Proteomes" id="UP000191024"/>
    </source>
</evidence>
<comment type="pathway">
    <text evidence="3 8">Sulfur metabolism; glutathione metabolism.</text>
</comment>
<feature type="binding site" evidence="7">
    <location>
        <position position="130"/>
    </location>
    <ligand>
        <name>L-glutamate</name>
        <dbReference type="ChEBI" id="CHEBI:29985"/>
    </ligand>
</feature>
<evidence type="ECO:0000256" key="8">
    <source>
        <dbReference type="RuleBase" id="RU368068"/>
    </source>
</evidence>
<proteinExistence type="inferred from homology"/>
<dbReference type="FunFam" id="3.60.20.40:FF:000001">
    <property type="entry name" value="Gamma-glutamyltranspeptidase 1"/>
    <property type="match status" value="1"/>
</dbReference>
<protein>
    <recommendedName>
        <fullName evidence="8">Glutathione hydrolase</fullName>
        <ecNumber evidence="8">2.3.2.2</ecNumber>
        <ecNumber evidence="8">3.4.19.13</ecNumber>
    </recommendedName>
    <alternativeName>
        <fullName evidence="8">Gamma-glutamyltransferase</fullName>
    </alternativeName>
    <alternativeName>
        <fullName evidence="8">Gamma-glutamyltranspeptidase</fullName>
    </alternativeName>
</protein>
<dbReference type="SUPFAM" id="SSF56235">
    <property type="entry name" value="N-terminal nucleophile aminohydrolases (Ntn hydrolases)"/>
    <property type="match status" value="1"/>
</dbReference>
<gene>
    <name evidence="10" type="ORF">LAMI_0G06524G</name>
</gene>
<dbReference type="InterPro" id="IPR000101">
    <property type="entry name" value="GGT_peptidase"/>
</dbReference>
<dbReference type="Proteomes" id="UP000191024">
    <property type="component" value="Chromosome G"/>
</dbReference>
<keyword evidence="8" id="KW-0378">Hydrolase</keyword>
<evidence type="ECO:0000256" key="7">
    <source>
        <dbReference type="PIRSR" id="PIRSR600101-2"/>
    </source>
</evidence>
<feature type="binding site" evidence="7">
    <location>
        <begin position="492"/>
        <end position="493"/>
    </location>
    <ligand>
        <name>L-glutamate</name>
        <dbReference type="ChEBI" id="CHEBI:29985"/>
    </ligand>
</feature>
<evidence type="ECO:0000256" key="2">
    <source>
        <dbReference type="ARBA" id="ARBA00001089"/>
    </source>
</evidence>
<dbReference type="EC" id="2.3.2.2" evidence="8"/>
<feature type="active site" description="Nucleophile" evidence="6">
    <location>
        <position position="422"/>
    </location>
</feature>
<dbReference type="InterPro" id="IPR043137">
    <property type="entry name" value="GGT_ssub_C"/>
</dbReference>
<evidence type="ECO:0000256" key="6">
    <source>
        <dbReference type="PIRSR" id="PIRSR600101-1"/>
    </source>
</evidence>
<feature type="binding site" evidence="7">
    <location>
        <position position="464"/>
    </location>
    <ligand>
        <name>L-glutamate</name>
        <dbReference type="ChEBI" id="CHEBI:29985"/>
    </ligand>
</feature>
<evidence type="ECO:0000256" key="3">
    <source>
        <dbReference type="ARBA" id="ARBA00005115"/>
    </source>
</evidence>
<evidence type="ECO:0000256" key="9">
    <source>
        <dbReference type="SAM" id="SignalP"/>
    </source>
</evidence>
<dbReference type="PROSITE" id="PS00462">
    <property type="entry name" value="G_GLU_TRANSPEPTIDASE"/>
    <property type="match status" value="1"/>
</dbReference>
<dbReference type="UniPathway" id="UPA00204"/>
<dbReference type="Gene3D" id="3.60.20.40">
    <property type="match status" value="1"/>
</dbReference>
<dbReference type="PANTHER" id="PTHR11686">
    <property type="entry name" value="GAMMA GLUTAMYL TRANSPEPTIDASE"/>
    <property type="match status" value="1"/>
</dbReference>
<feature type="chain" id="PRO_5009236412" description="Glutathione hydrolase" evidence="9">
    <location>
        <begin position="20"/>
        <end position="612"/>
    </location>
</feature>
<dbReference type="PROSITE" id="PS51257">
    <property type="entry name" value="PROKAR_LIPOPROTEIN"/>
    <property type="match status" value="1"/>
</dbReference>
<organism evidence="10 11">
    <name type="scientific">Lachancea mirantina</name>
    <dbReference type="NCBI Taxonomy" id="1230905"/>
    <lineage>
        <taxon>Eukaryota</taxon>
        <taxon>Fungi</taxon>
        <taxon>Dikarya</taxon>
        <taxon>Ascomycota</taxon>
        <taxon>Saccharomycotina</taxon>
        <taxon>Saccharomycetes</taxon>
        <taxon>Saccharomycetales</taxon>
        <taxon>Saccharomycetaceae</taxon>
        <taxon>Lachancea</taxon>
    </lineage>
</organism>
<keyword evidence="9" id="KW-0732">Signal</keyword>
<reference evidence="10 11" key="1">
    <citation type="submission" date="2016-03" db="EMBL/GenBank/DDBJ databases">
        <authorList>
            <person name="Devillers H."/>
        </authorList>
    </citation>
    <scope>NUCLEOTIDE SEQUENCE [LARGE SCALE GENOMIC DNA]</scope>
    <source>
        <strain evidence="10">CBS 11717</strain>
    </source>
</reference>
<dbReference type="GO" id="GO:0036374">
    <property type="term" value="F:glutathione hydrolase activity"/>
    <property type="evidence" value="ECO:0007669"/>
    <property type="project" value="UniProtKB-UniRule"/>
</dbReference>
<dbReference type="GO" id="GO:0103068">
    <property type="term" value="F:leukotriene C4 gamma-glutamyl transferase activity"/>
    <property type="evidence" value="ECO:0007669"/>
    <property type="project" value="UniProtKB-EC"/>
</dbReference>
<feature type="binding site" evidence="7">
    <location>
        <begin position="440"/>
        <end position="442"/>
    </location>
    <ligand>
        <name>L-glutamate</name>
        <dbReference type="ChEBI" id="CHEBI:29985"/>
    </ligand>
</feature>
<dbReference type="PANTHER" id="PTHR11686:SF9">
    <property type="entry name" value="RE13973P"/>
    <property type="match status" value="1"/>
</dbReference>
<dbReference type="GO" id="GO:0005886">
    <property type="term" value="C:plasma membrane"/>
    <property type="evidence" value="ECO:0007669"/>
    <property type="project" value="TreeGrafter"/>
</dbReference>
<evidence type="ECO:0000256" key="4">
    <source>
        <dbReference type="ARBA" id="ARBA00009381"/>
    </source>
</evidence>
<accession>A0A1G4K993</accession>
<comment type="function">
    <text evidence="8">Cleaves the gamma-glutamyl peptide bond of glutathione and glutathione conjugates.</text>
</comment>
<dbReference type="OrthoDB" id="1081007at2759"/>
<dbReference type="GO" id="GO:0006751">
    <property type="term" value="P:glutathione catabolic process"/>
    <property type="evidence" value="ECO:0007669"/>
    <property type="project" value="UniProtKB-UniRule"/>
</dbReference>
<dbReference type="Pfam" id="PF01019">
    <property type="entry name" value="G_glu_transpept"/>
    <property type="match status" value="1"/>
</dbReference>
<dbReference type="Gene3D" id="1.10.246.130">
    <property type="match status" value="1"/>
</dbReference>
<dbReference type="InterPro" id="IPR055262">
    <property type="entry name" value="GGT_CS"/>
</dbReference>
<dbReference type="InterPro" id="IPR043138">
    <property type="entry name" value="GGT_lsub"/>
</dbReference>
<evidence type="ECO:0000313" key="10">
    <source>
        <dbReference type="EMBL" id="SCV00662.1"/>
    </source>
</evidence>
<dbReference type="STRING" id="1230905.A0A1G4K993"/>
<dbReference type="InterPro" id="IPR029055">
    <property type="entry name" value="Ntn_hydrolases_N"/>
</dbReference>
<keyword evidence="8" id="KW-0808">Transferase</keyword>
<dbReference type="GO" id="GO:0000324">
    <property type="term" value="C:fungal-type vacuole"/>
    <property type="evidence" value="ECO:0007669"/>
    <property type="project" value="TreeGrafter"/>
</dbReference>
<feature type="signal peptide" evidence="9">
    <location>
        <begin position="1"/>
        <end position="19"/>
    </location>
</feature>